<dbReference type="PANTHER" id="PTHR34223">
    <property type="entry name" value="OS11G0201299 PROTEIN"/>
    <property type="match status" value="1"/>
</dbReference>
<evidence type="ECO:0000313" key="3">
    <source>
        <dbReference type="Proteomes" id="UP000323000"/>
    </source>
</evidence>
<evidence type="ECO:0000313" key="2">
    <source>
        <dbReference type="EMBL" id="TXG68687.1"/>
    </source>
</evidence>
<dbReference type="InterPro" id="IPR036047">
    <property type="entry name" value="F-box-like_dom_sf"/>
</dbReference>
<dbReference type="AlphaFoldDB" id="A0A5C7IH93"/>
<gene>
    <name evidence="2" type="ORF">EZV62_003622</name>
</gene>
<dbReference type="InterPro" id="IPR032675">
    <property type="entry name" value="LRR_dom_sf"/>
</dbReference>
<accession>A0A5C7IH93</accession>
<keyword evidence="3" id="KW-1185">Reference proteome</keyword>
<dbReference type="CDD" id="cd22160">
    <property type="entry name" value="F-box_AtFBL13-like"/>
    <property type="match status" value="1"/>
</dbReference>
<dbReference type="InterPro" id="IPR053781">
    <property type="entry name" value="F-box_AtFBL13-like"/>
</dbReference>
<dbReference type="EMBL" id="VAHF01000002">
    <property type="protein sequence ID" value="TXG68687.1"/>
    <property type="molecule type" value="Genomic_DNA"/>
</dbReference>
<proteinExistence type="predicted"/>
<sequence>MKKIKVEEIDWISRLPDSILNYIFSFLPFKEAVQTCVLSKRWEELWLSHPVLEFDRSLFDGGLRDPLRSNNYNMETNKEYRWRAKELFSALVRNLRKRRKGKETLFPLKKLALEMDFFNDFQLKSLLDRCISYAVGCNVKELKLIFNCSRVYAGDYMMKNLVDGCPLIETLSFSACSGFKSVDVSGLSKLNELDHMTSVQGFCRDLISLSLSDIPNGWISSAIYKCSISSLEISSQSLKTLMILGCSALVGLRINTPNLHIFEYRGGIVFFSIDVLALSKFSLHLCCPRVESRWYLHEYGFFEPTQWYIKYVEFLAKLNDFSDRVAMPTIEVMKDAIVPPVNEKLALACTSYKNVSIRYGVLDESTFKSSTSILFQLSFSYKKEEKLLVAANLSDFLLAAL</sequence>
<dbReference type="PROSITE" id="PS50181">
    <property type="entry name" value="FBOX"/>
    <property type="match status" value="1"/>
</dbReference>
<dbReference type="Proteomes" id="UP000323000">
    <property type="component" value="Chromosome 2"/>
</dbReference>
<name>A0A5C7IH93_9ROSI</name>
<dbReference type="PANTHER" id="PTHR34223:SF51">
    <property type="entry name" value="OS06G0556300 PROTEIN"/>
    <property type="match status" value="1"/>
</dbReference>
<organism evidence="2 3">
    <name type="scientific">Acer yangbiense</name>
    <dbReference type="NCBI Taxonomy" id="1000413"/>
    <lineage>
        <taxon>Eukaryota</taxon>
        <taxon>Viridiplantae</taxon>
        <taxon>Streptophyta</taxon>
        <taxon>Embryophyta</taxon>
        <taxon>Tracheophyta</taxon>
        <taxon>Spermatophyta</taxon>
        <taxon>Magnoliopsida</taxon>
        <taxon>eudicotyledons</taxon>
        <taxon>Gunneridae</taxon>
        <taxon>Pentapetalae</taxon>
        <taxon>rosids</taxon>
        <taxon>malvids</taxon>
        <taxon>Sapindales</taxon>
        <taxon>Sapindaceae</taxon>
        <taxon>Hippocastanoideae</taxon>
        <taxon>Acereae</taxon>
        <taxon>Acer</taxon>
    </lineage>
</organism>
<dbReference type="SMART" id="SM00256">
    <property type="entry name" value="FBOX"/>
    <property type="match status" value="1"/>
</dbReference>
<protein>
    <recommendedName>
        <fullName evidence="1">F-box domain-containing protein</fullName>
    </recommendedName>
</protein>
<evidence type="ECO:0000259" key="1">
    <source>
        <dbReference type="PROSITE" id="PS50181"/>
    </source>
</evidence>
<dbReference type="SUPFAM" id="SSF81383">
    <property type="entry name" value="F-box domain"/>
    <property type="match status" value="1"/>
</dbReference>
<reference evidence="3" key="1">
    <citation type="journal article" date="2019" name="Gigascience">
        <title>De novo genome assembly of the endangered Acer yangbiense, a plant species with extremely small populations endemic to Yunnan Province, China.</title>
        <authorList>
            <person name="Yang J."/>
            <person name="Wariss H.M."/>
            <person name="Tao L."/>
            <person name="Zhang R."/>
            <person name="Yun Q."/>
            <person name="Hollingsworth P."/>
            <person name="Dao Z."/>
            <person name="Luo G."/>
            <person name="Guo H."/>
            <person name="Ma Y."/>
            <person name="Sun W."/>
        </authorList>
    </citation>
    <scope>NUCLEOTIDE SEQUENCE [LARGE SCALE GENOMIC DNA]</scope>
    <source>
        <strain evidence="3">cv. Malutang</strain>
    </source>
</reference>
<dbReference type="Gene3D" id="3.80.10.10">
    <property type="entry name" value="Ribonuclease Inhibitor"/>
    <property type="match status" value="1"/>
</dbReference>
<dbReference type="Pfam" id="PF00646">
    <property type="entry name" value="F-box"/>
    <property type="match status" value="1"/>
</dbReference>
<dbReference type="InterPro" id="IPR055357">
    <property type="entry name" value="LRR_At1g61320_AtMIF1"/>
</dbReference>
<dbReference type="InterPro" id="IPR053197">
    <property type="entry name" value="F-box_SCFL_complex_component"/>
</dbReference>
<feature type="domain" description="F-box" evidence="1">
    <location>
        <begin position="9"/>
        <end position="45"/>
    </location>
</feature>
<comment type="caution">
    <text evidence="2">The sequence shown here is derived from an EMBL/GenBank/DDBJ whole genome shotgun (WGS) entry which is preliminary data.</text>
</comment>
<dbReference type="Pfam" id="PF23622">
    <property type="entry name" value="LRR_At1g61320_AtMIF1"/>
    <property type="match status" value="1"/>
</dbReference>
<dbReference type="OrthoDB" id="1679950at2759"/>
<dbReference type="InterPro" id="IPR001810">
    <property type="entry name" value="F-box_dom"/>
</dbReference>